<sequence>MTFHRKSTAPRRDVAAEITNLIIAKLEAGVLPWSRPWGLTGAGGRPLRHCGTPYTGINALYLWAIGDAQGFSGRNWMTYRQATELGGQVRRGEHGAHSVYYSTFSKTEADRVTGEAATKNIRFLRSYTVFNVDQIDGLPAYYYPVPAPPEPRIESRHRAAIDAFFGGLPATVRHGGDQAFYSPIGDYIQLPQRGAFRSDDHYASTLAHEYVHYSGAPQRLNREFGKKFGDNAYAFEELVACIGQCLVCADLNLPGELHDNHASYVDHWLKILKGDSSAIIKAAAKAEQAVTWLHNAAVGGAAEVDQPEALAA</sequence>
<feature type="domain" description="N-terminal" evidence="1">
    <location>
        <begin position="13"/>
        <end position="130"/>
    </location>
</feature>
<reference evidence="3 4" key="1">
    <citation type="submission" date="2014-02" db="EMBL/GenBank/DDBJ databases">
        <title>Whole genome sequence of Sphingobium chlorophenolicum NBRC 16172.</title>
        <authorList>
            <person name="Gan H.M."/>
            <person name="Gan H.Y."/>
            <person name="Chew T.H."/>
            <person name="Savka M.A."/>
        </authorList>
    </citation>
    <scope>NUCLEOTIDE SEQUENCE [LARGE SCALE GENOMIC DNA]</scope>
    <source>
        <strain evidence="3 4">NBRC 16172</strain>
    </source>
</reference>
<evidence type="ECO:0000313" key="3">
    <source>
        <dbReference type="EMBL" id="KEQ55145.1"/>
    </source>
</evidence>
<dbReference type="GO" id="GO:0003697">
    <property type="term" value="F:single-stranded DNA binding"/>
    <property type="evidence" value="ECO:0007669"/>
    <property type="project" value="InterPro"/>
</dbReference>
<comment type="caution">
    <text evidence="3">The sequence shown here is derived from an EMBL/GenBank/DDBJ whole genome shotgun (WGS) entry which is preliminary data.</text>
</comment>
<dbReference type="InterPro" id="IPR013610">
    <property type="entry name" value="ArdC_N"/>
</dbReference>
<dbReference type="Proteomes" id="UP000028411">
    <property type="component" value="Unassembled WGS sequence"/>
</dbReference>
<evidence type="ECO:0000313" key="4">
    <source>
        <dbReference type="Proteomes" id="UP000028411"/>
    </source>
</evidence>
<protein>
    <recommendedName>
        <fullName evidence="5">Antirestriction protein ArdC</fullName>
    </recommendedName>
</protein>
<accession>A0A081RIX2</accession>
<gene>
    <name evidence="3" type="ORF">BV95_00694</name>
</gene>
<dbReference type="InterPro" id="IPR017113">
    <property type="entry name" value="Antirestriction_ArdC"/>
</dbReference>
<evidence type="ECO:0000259" key="2">
    <source>
        <dbReference type="Pfam" id="PF18818"/>
    </source>
</evidence>
<name>A0A081RIX2_SPHCR</name>
<dbReference type="Pfam" id="PF18818">
    <property type="entry name" value="MPTase-PolyVal"/>
    <property type="match status" value="1"/>
</dbReference>
<dbReference type="PIRSF" id="PIRSF037112">
    <property type="entry name" value="Antirestriction_ArdC"/>
    <property type="match status" value="1"/>
</dbReference>
<proteinExistence type="predicted"/>
<dbReference type="AlphaFoldDB" id="A0A081RIX2"/>
<dbReference type="eggNOG" id="COG4227">
    <property type="taxonomic scope" value="Bacteria"/>
</dbReference>
<evidence type="ECO:0000259" key="1">
    <source>
        <dbReference type="Pfam" id="PF08401"/>
    </source>
</evidence>
<dbReference type="EMBL" id="JFHR01000003">
    <property type="protein sequence ID" value="KEQ55145.1"/>
    <property type="molecule type" value="Genomic_DNA"/>
</dbReference>
<dbReference type="RefSeq" id="WP_037447385.1">
    <property type="nucleotide sequence ID" value="NZ_JFHR01000003.1"/>
</dbReference>
<evidence type="ECO:0008006" key="5">
    <source>
        <dbReference type="Google" id="ProtNLM"/>
    </source>
</evidence>
<feature type="domain" description="Polyvalent protein metallopeptidase" evidence="2">
    <location>
        <begin position="160"/>
        <end position="285"/>
    </location>
</feature>
<organism evidence="3 4">
    <name type="scientific">Sphingobium chlorophenolicum</name>
    <dbReference type="NCBI Taxonomy" id="46429"/>
    <lineage>
        <taxon>Bacteria</taxon>
        <taxon>Pseudomonadati</taxon>
        <taxon>Pseudomonadota</taxon>
        <taxon>Alphaproteobacteria</taxon>
        <taxon>Sphingomonadales</taxon>
        <taxon>Sphingomonadaceae</taxon>
        <taxon>Sphingobium</taxon>
    </lineage>
</organism>
<dbReference type="OrthoDB" id="9792687at2"/>
<dbReference type="Pfam" id="PF08401">
    <property type="entry name" value="ArdcN"/>
    <property type="match status" value="1"/>
</dbReference>
<dbReference type="InterPro" id="IPR041459">
    <property type="entry name" value="MPTase-PolyVal"/>
</dbReference>
<dbReference type="PATRIC" id="fig|46429.4.peg.677"/>